<feature type="non-terminal residue" evidence="1">
    <location>
        <position position="35"/>
    </location>
</feature>
<name>S6V7V2_PSESF</name>
<evidence type="ECO:0000313" key="2">
    <source>
        <dbReference type="Proteomes" id="UP000015729"/>
    </source>
</evidence>
<organism evidence="1 2">
    <name type="scientific">Pseudomonas syringae pv. actinidiae ICMP 18807</name>
    <dbReference type="NCBI Taxonomy" id="1194404"/>
    <lineage>
        <taxon>Bacteria</taxon>
        <taxon>Pseudomonadati</taxon>
        <taxon>Pseudomonadota</taxon>
        <taxon>Gammaproteobacteria</taxon>
        <taxon>Pseudomonadales</taxon>
        <taxon>Pseudomonadaceae</taxon>
        <taxon>Pseudomonas</taxon>
        <taxon>Pseudomonas syringae</taxon>
    </lineage>
</organism>
<evidence type="ECO:0000313" key="1">
    <source>
        <dbReference type="EMBL" id="EPN47132.1"/>
    </source>
</evidence>
<gene>
    <name evidence="1" type="ORF">A244_21231</name>
</gene>
<dbReference type="AlphaFoldDB" id="S6V7V2"/>
<accession>S6V7V2</accession>
<reference evidence="1 2" key="1">
    <citation type="journal article" date="2013" name="PLoS Pathog.">
        <title>Genomic analysis of the Kiwifruit pathogen Pseudomonas syringae pv. actinidiae provides insight into the origins of an emergent plant disease.</title>
        <authorList>
            <person name="McCann H.C."/>
            <person name="Rikkerink E.H."/>
            <person name="Bertels F."/>
            <person name="Fiers M."/>
            <person name="Lu A."/>
            <person name="Rees-George J."/>
            <person name="Andersen M.T."/>
            <person name="Gleave A.P."/>
            <person name="Haubold B."/>
            <person name="Wohlers M.W."/>
            <person name="Guttman D.S."/>
            <person name="Wang P.W."/>
            <person name="Straub C."/>
            <person name="Vanneste J.L."/>
            <person name="Rainey P.B."/>
            <person name="Templeton M.D."/>
        </authorList>
    </citation>
    <scope>NUCLEOTIDE SEQUENCE [LARGE SCALE GENOMIC DNA]</scope>
    <source>
        <strain evidence="1 2">ICMP 18807</strain>
    </source>
</reference>
<dbReference type="EMBL" id="AOKG01001489">
    <property type="protein sequence ID" value="EPN47132.1"/>
    <property type="molecule type" value="Genomic_DNA"/>
</dbReference>
<dbReference type="PATRIC" id="fig|1194404.4.peg.4363"/>
<proteinExistence type="predicted"/>
<sequence>MKQLDLQVVQQARDWLAGGKPVWLCTVLSTFGSAP</sequence>
<comment type="caution">
    <text evidence="1">The sequence shown here is derived from an EMBL/GenBank/DDBJ whole genome shotgun (WGS) entry which is preliminary data.</text>
</comment>
<dbReference type="Proteomes" id="UP000015729">
    <property type="component" value="Unassembled WGS sequence"/>
</dbReference>
<protein>
    <submittedName>
        <fullName evidence="1">Xanthine dehydrogenase accessory factor XdhC</fullName>
    </submittedName>
</protein>